<dbReference type="Proteomes" id="UP000322188">
    <property type="component" value="Unassembled WGS sequence"/>
</dbReference>
<dbReference type="Pfam" id="PF09723">
    <property type="entry name" value="Zn_ribbon_8"/>
    <property type="match status" value="1"/>
</dbReference>
<dbReference type="SMART" id="SM00834">
    <property type="entry name" value="CxxC_CXXC_SSSS"/>
    <property type="match status" value="1"/>
</dbReference>
<accession>A0A5C8GDH3</accession>
<dbReference type="NCBIfam" id="TIGR02605">
    <property type="entry name" value="CxxC_CxxC_SSSS"/>
    <property type="match status" value="1"/>
</dbReference>
<dbReference type="InterPro" id="IPR013429">
    <property type="entry name" value="Regulatory_FmdB_Zinc_ribbon"/>
</dbReference>
<dbReference type="EMBL" id="SAYK01000007">
    <property type="protein sequence ID" value="TXJ59950.1"/>
    <property type="molecule type" value="Genomic_DNA"/>
</dbReference>
<sequence length="90" mass="10034">MPTYEYKCQKCSNEFEEFQSITAEAKAKCPKCGGKAKRMISLNSGIIFKGKGFYVTDYKNNKNSNNNKEIKSCPKSETCADSKCPAAKTK</sequence>
<dbReference type="RefSeq" id="WP_147561140.1">
    <property type="nucleotide sequence ID" value="NZ_SAYK01000007.1"/>
</dbReference>
<proteinExistence type="predicted"/>
<protein>
    <submittedName>
        <fullName evidence="2">Zinc ribbon domain-containing protein</fullName>
    </submittedName>
</protein>
<comment type="caution">
    <text evidence="2">The sequence shown here is derived from an EMBL/GenBank/DDBJ whole genome shotgun (WGS) entry which is preliminary data.</text>
</comment>
<reference evidence="2 3" key="1">
    <citation type="journal article" date="1992" name="Lakartidningen">
        <title>[Penicillin V and not amoxicillin is the first choice preparation in acute otitis].</title>
        <authorList>
            <person name="Kamme C."/>
            <person name="Lundgren K."/>
            <person name="Prellner K."/>
        </authorList>
    </citation>
    <scope>NUCLEOTIDE SEQUENCE [LARGE SCALE GENOMIC DNA]</scope>
    <source>
        <strain evidence="2 3">PC2022III</strain>
    </source>
</reference>
<evidence type="ECO:0000313" key="3">
    <source>
        <dbReference type="Proteomes" id="UP000322188"/>
    </source>
</evidence>
<dbReference type="AlphaFoldDB" id="A0A5C8GDH3"/>
<dbReference type="Gene3D" id="2.20.28.30">
    <property type="entry name" value="RNA polymerase ii, chain L"/>
    <property type="match status" value="1"/>
</dbReference>
<dbReference type="PANTHER" id="PTHR34404">
    <property type="entry name" value="REGULATORY PROTEIN, FMDB FAMILY"/>
    <property type="match status" value="1"/>
</dbReference>
<evidence type="ECO:0000259" key="1">
    <source>
        <dbReference type="SMART" id="SM00834"/>
    </source>
</evidence>
<name>A0A5C8GDH3_9SPIR</name>
<evidence type="ECO:0000313" key="2">
    <source>
        <dbReference type="EMBL" id="TXJ59950.1"/>
    </source>
</evidence>
<dbReference type="GeneID" id="61067405"/>
<dbReference type="PANTHER" id="PTHR34404:SF2">
    <property type="entry name" value="CONSERVED SERINE RICH PROTEIN"/>
    <property type="match status" value="1"/>
</dbReference>
<feature type="domain" description="Putative regulatory protein FmdB zinc ribbon" evidence="1">
    <location>
        <begin position="1"/>
        <end position="41"/>
    </location>
</feature>
<gene>
    <name evidence="2" type="ORF">EPJ74_08735</name>
</gene>
<organism evidence="2 3">
    <name type="scientific">Brachyspira aalborgi</name>
    <dbReference type="NCBI Taxonomy" id="29522"/>
    <lineage>
        <taxon>Bacteria</taxon>
        <taxon>Pseudomonadati</taxon>
        <taxon>Spirochaetota</taxon>
        <taxon>Spirochaetia</taxon>
        <taxon>Brachyspirales</taxon>
        <taxon>Brachyspiraceae</taxon>
        <taxon>Brachyspira</taxon>
    </lineage>
</organism>